<dbReference type="InterPro" id="IPR004564">
    <property type="entry name" value="OM_lipoprot_carrier_LolA-like"/>
</dbReference>
<protein>
    <submittedName>
        <fullName evidence="3">Cell envelope biogenesis protein LolA</fullName>
    </submittedName>
</protein>
<feature type="chain" id="PRO_5016175434" evidence="2">
    <location>
        <begin position="22"/>
        <end position="199"/>
    </location>
</feature>
<evidence type="ECO:0000313" key="4">
    <source>
        <dbReference type="Proteomes" id="UP000248975"/>
    </source>
</evidence>
<dbReference type="PANTHER" id="PTHR35869:SF1">
    <property type="entry name" value="OUTER-MEMBRANE LIPOPROTEIN CARRIER PROTEIN"/>
    <property type="match status" value="1"/>
</dbReference>
<name>A0A2W5S8K6_CERSP</name>
<dbReference type="Gene3D" id="2.50.20.10">
    <property type="entry name" value="Lipoprotein localisation LolA/LolB/LppX"/>
    <property type="match status" value="1"/>
</dbReference>
<dbReference type="AlphaFoldDB" id="A0A2W5S8K6"/>
<dbReference type="EMBL" id="QFQS01000007">
    <property type="protein sequence ID" value="PZQ95445.1"/>
    <property type="molecule type" value="Genomic_DNA"/>
</dbReference>
<reference evidence="3 4" key="1">
    <citation type="submission" date="2017-08" db="EMBL/GenBank/DDBJ databases">
        <title>Infants hospitalized years apart are colonized by the same room-sourced microbial strains.</title>
        <authorList>
            <person name="Brooks B."/>
            <person name="Olm M.R."/>
            <person name="Firek B.A."/>
            <person name="Baker R."/>
            <person name="Thomas B.C."/>
            <person name="Morowitz M.J."/>
            <person name="Banfield J.F."/>
        </authorList>
    </citation>
    <scope>NUCLEOTIDE SEQUENCE [LARGE SCALE GENOMIC DNA]</scope>
    <source>
        <strain evidence="3">S2_003_000_R2_11</strain>
    </source>
</reference>
<dbReference type="SUPFAM" id="SSF89392">
    <property type="entry name" value="Prokaryotic lipoproteins and lipoprotein localization factors"/>
    <property type="match status" value="1"/>
</dbReference>
<evidence type="ECO:0000256" key="1">
    <source>
        <dbReference type="ARBA" id="ARBA00022729"/>
    </source>
</evidence>
<dbReference type="PANTHER" id="PTHR35869">
    <property type="entry name" value="OUTER-MEMBRANE LIPOPROTEIN CARRIER PROTEIN"/>
    <property type="match status" value="1"/>
</dbReference>
<accession>A0A2W5S8K6</accession>
<dbReference type="InterPro" id="IPR029046">
    <property type="entry name" value="LolA/LolB/LppX"/>
</dbReference>
<keyword evidence="1 2" id="KW-0732">Signal</keyword>
<feature type="signal peptide" evidence="2">
    <location>
        <begin position="1"/>
        <end position="21"/>
    </location>
</feature>
<evidence type="ECO:0000313" key="3">
    <source>
        <dbReference type="EMBL" id="PZQ95445.1"/>
    </source>
</evidence>
<proteinExistence type="predicted"/>
<gene>
    <name evidence="3" type="ORF">DI533_19195</name>
</gene>
<dbReference type="CDD" id="cd16325">
    <property type="entry name" value="LolA"/>
    <property type="match status" value="1"/>
</dbReference>
<comment type="caution">
    <text evidence="3">The sequence shown here is derived from an EMBL/GenBank/DDBJ whole genome shotgun (WGS) entry which is preliminary data.</text>
</comment>
<dbReference type="Proteomes" id="UP000248975">
    <property type="component" value="Unassembled WGS sequence"/>
</dbReference>
<sequence length="199" mass="21824">MKMFRAILAPLAFALAVPAGAAEIPLTELSRYLNSLGTAEATFTQFNADGSRSTGTLYLKRPGRARFEYNPPDKALVMAGAGNVAIFDSKSNQPPEQYPLRRTPLNLILAQKIDLAQAKMVVGHGEVDGTTRVVAQDPKNPEYGTIELVFTPNPTTLRQWIITDDQGGQTRVELSDLKSGGDYPMRLFDIAAEQERRSQ</sequence>
<organism evidence="3 4">
    <name type="scientific">Cereibacter sphaeroides</name>
    <name type="common">Rhodobacter sphaeroides</name>
    <dbReference type="NCBI Taxonomy" id="1063"/>
    <lineage>
        <taxon>Bacteria</taxon>
        <taxon>Pseudomonadati</taxon>
        <taxon>Pseudomonadota</taxon>
        <taxon>Alphaproteobacteria</taxon>
        <taxon>Rhodobacterales</taxon>
        <taxon>Paracoccaceae</taxon>
        <taxon>Cereibacter</taxon>
    </lineage>
</organism>
<evidence type="ECO:0000256" key="2">
    <source>
        <dbReference type="SAM" id="SignalP"/>
    </source>
</evidence>
<dbReference type="Pfam" id="PF03548">
    <property type="entry name" value="LolA"/>
    <property type="match status" value="1"/>
</dbReference>